<reference evidence="4" key="1">
    <citation type="journal article" date="2020" name="Cell">
        <title>Large-Scale Comparative Analyses of Tick Genomes Elucidate Their Genetic Diversity and Vector Capacities.</title>
        <authorList>
            <consortium name="Tick Genome and Microbiome Consortium (TIGMIC)"/>
            <person name="Jia N."/>
            <person name="Wang J."/>
            <person name="Shi W."/>
            <person name="Du L."/>
            <person name="Sun Y."/>
            <person name="Zhan W."/>
            <person name="Jiang J.F."/>
            <person name="Wang Q."/>
            <person name="Zhang B."/>
            <person name="Ji P."/>
            <person name="Bell-Sakyi L."/>
            <person name="Cui X.M."/>
            <person name="Yuan T.T."/>
            <person name="Jiang B.G."/>
            <person name="Yang W.F."/>
            <person name="Lam T.T."/>
            <person name="Chang Q.C."/>
            <person name="Ding S.J."/>
            <person name="Wang X.J."/>
            <person name="Zhu J.G."/>
            <person name="Ruan X.D."/>
            <person name="Zhao L."/>
            <person name="Wei J.T."/>
            <person name="Ye R.Z."/>
            <person name="Que T.C."/>
            <person name="Du C.H."/>
            <person name="Zhou Y.H."/>
            <person name="Cheng J.X."/>
            <person name="Dai P.F."/>
            <person name="Guo W.B."/>
            <person name="Han X.H."/>
            <person name="Huang E.J."/>
            <person name="Li L.F."/>
            <person name="Wei W."/>
            <person name="Gao Y.C."/>
            <person name="Liu J.Z."/>
            <person name="Shao H.Z."/>
            <person name="Wang X."/>
            <person name="Wang C.C."/>
            <person name="Yang T.C."/>
            <person name="Huo Q.B."/>
            <person name="Li W."/>
            <person name="Chen H.Y."/>
            <person name="Chen S.E."/>
            <person name="Zhou L.G."/>
            <person name="Ni X.B."/>
            <person name="Tian J.H."/>
            <person name="Sheng Y."/>
            <person name="Liu T."/>
            <person name="Pan Y.S."/>
            <person name="Xia L.Y."/>
            <person name="Li J."/>
            <person name="Zhao F."/>
            <person name="Cao W.C."/>
        </authorList>
    </citation>
    <scope>NUCLEOTIDE SEQUENCE</scope>
    <source>
        <strain evidence="4">Rmic-2018</strain>
    </source>
</reference>
<comment type="caution">
    <text evidence="4">The sequence shown here is derived from an EMBL/GenBank/DDBJ whole genome shotgun (WGS) entry which is preliminary data.</text>
</comment>
<proteinExistence type="inferred from homology"/>
<reference evidence="4" key="2">
    <citation type="submission" date="2021-09" db="EMBL/GenBank/DDBJ databases">
        <authorList>
            <person name="Jia N."/>
            <person name="Wang J."/>
            <person name="Shi W."/>
            <person name="Du L."/>
            <person name="Sun Y."/>
            <person name="Zhan W."/>
            <person name="Jiang J."/>
            <person name="Wang Q."/>
            <person name="Zhang B."/>
            <person name="Ji P."/>
            <person name="Sakyi L.B."/>
            <person name="Cui X."/>
            <person name="Yuan T."/>
            <person name="Jiang B."/>
            <person name="Yang W."/>
            <person name="Lam T.T.-Y."/>
            <person name="Chang Q."/>
            <person name="Ding S."/>
            <person name="Wang X."/>
            <person name="Zhu J."/>
            <person name="Ruan X."/>
            <person name="Zhao L."/>
            <person name="Wei J."/>
            <person name="Que T."/>
            <person name="Du C."/>
            <person name="Cheng J."/>
            <person name="Dai P."/>
            <person name="Han X."/>
            <person name="Huang E."/>
            <person name="Gao Y."/>
            <person name="Liu J."/>
            <person name="Shao H."/>
            <person name="Ye R."/>
            <person name="Li L."/>
            <person name="Wei W."/>
            <person name="Wang X."/>
            <person name="Wang C."/>
            <person name="Huo Q."/>
            <person name="Li W."/>
            <person name="Guo W."/>
            <person name="Chen H."/>
            <person name="Chen S."/>
            <person name="Zhou L."/>
            <person name="Zhou L."/>
            <person name="Ni X."/>
            <person name="Tian J."/>
            <person name="Zhou Y."/>
            <person name="Sheng Y."/>
            <person name="Liu T."/>
            <person name="Pan Y."/>
            <person name="Xia L."/>
            <person name="Li J."/>
            <person name="Zhao F."/>
            <person name="Cao W."/>
        </authorList>
    </citation>
    <scope>NUCLEOTIDE SEQUENCE</scope>
    <source>
        <strain evidence="4">Rmic-2018</strain>
        <tissue evidence="4">Larvae</tissue>
    </source>
</reference>
<evidence type="ECO:0000313" key="5">
    <source>
        <dbReference type="Proteomes" id="UP000821866"/>
    </source>
</evidence>
<dbReference type="GO" id="GO:0008146">
    <property type="term" value="F:sulfotransferase activity"/>
    <property type="evidence" value="ECO:0007669"/>
    <property type="project" value="InterPro"/>
</dbReference>
<keyword evidence="2" id="KW-0808">Transferase</keyword>
<dbReference type="InterPro" id="IPR000863">
    <property type="entry name" value="Sulfotransferase_dom"/>
</dbReference>
<dbReference type="AlphaFoldDB" id="A0A9J6E3N7"/>
<protein>
    <recommendedName>
        <fullName evidence="3">Sulfotransferase domain-containing protein</fullName>
    </recommendedName>
</protein>
<dbReference type="Proteomes" id="UP000821866">
    <property type="component" value="Chromosome 4"/>
</dbReference>
<evidence type="ECO:0000313" key="4">
    <source>
        <dbReference type="EMBL" id="KAH8028640.1"/>
    </source>
</evidence>
<dbReference type="InterPro" id="IPR027417">
    <property type="entry name" value="P-loop_NTPase"/>
</dbReference>
<dbReference type="VEuPathDB" id="VectorBase:LOC119168005"/>
<dbReference type="SUPFAM" id="SSF52540">
    <property type="entry name" value="P-loop containing nucleoside triphosphate hydrolases"/>
    <property type="match status" value="1"/>
</dbReference>
<dbReference type="Pfam" id="PF00685">
    <property type="entry name" value="Sulfotransfer_1"/>
    <property type="match status" value="1"/>
</dbReference>
<name>A0A9J6E3N7_RHIMP</name>
<dbReference type="PANTHER" id="PTHR11783">
    <property type="entry name" value="SULFOTRANSFERASE SULT"/>
    <property type="match status" value="1"/>
</dbReference>
<dbReference type="Gene3D" id="3.40.50.300">
    <property type="entry name" value="P-loop containing nucleotide triphosphate hydrolases"/>
    <property type="match status" value="1"/>
</dbReference>
<evidence type="ECO:0000259" key="3">
    <source>
        <dbReference type="Pfam" id="PF00685"/>
    </source>
</evidence>
<sequence length="318" mass="36131">MNNQLYQYIEGFCIPRAFHEKNFRSAIGYKAREGDIFIVTYPKCGTTWTQYIVCNILTRGNPPSEIAEYDLMTPFLDARGAEAAENRLGAGPIVTHLPSGVLQPSDCAKYIYVARNPYDCAVSYYYFLRGFTPNAFPDFDTFLDTFLSGEVPYGDYFDHLLSWYEHRRDANVLFITYEDLKADSRAQLLRIADFLGEEYGTALREDEELLRRVLAACRLEKMKAFIKDNPVDRFQSNNCETKVVSGQSPNFVNVSTVMKGPVSEVPSAFLRKGIEPSGLDSPPSSSDELTLLNQVQLENRSLPRFTEEVLVRIWCCCS</sequence>
<evidence type="ECO:0000256" key="2">
    <source>
        <dbReference type="ARBA" id="ARBA00022679"/>
    </source>
</evidence>
<accession>A0A9J6E3N7</accession>
<dbReference type="EMBL" id="JABSTU010000006">
    <property type="protein sequence ID" value="KAH8028640.1"/>
    <property type="molecule type" value="Genomic_DNA"/>
</dbReference>
<gene>
    <name evidence="4" type="ORF">HPB51_017858</name>
</gene>
<keyword evidence="5" id="KW-1185">Reference proteome</keyword>
<organism evidence="4 5">
    <name type="scientific">Rhipicephalus microplus</name>
    <name type="common">Cattle tick</name>
    <name type="synonym">Boophilus microplus</name>
    <dbReference type="NCBI Taxonomy" id="6941"/>
    <lineage>
        <taxon>Eukaryota</taxon>
        <taxon>Metazoa</taxon>
        <taxon>Ecdysozoa</taxon>
        <taxon>Arthropoda</taxon>
        <taxon>Chelicerata</taxon>
        <taxon>Arachnida</taxon>
        <taxon>Acari</taxon>
        <taxon>Parasitiformes</taxon>
        <taxon>Ixodida</taxon>
        <taxon>Ixodoidea</taxon>
        <taxon>Ixodidae</taxon>
        <taxon>Rhipicephalinae</taxon>
        <taxon>Rhipicephalus</taxon>
        <taxon>Boophilus</taxon>
    </lineage>
</organism>
<comment type="similarity">
    <text evidence="1">Belongs to the sulfotransferase 1 family.</text>
</comment>
<feature type="domain" description="Sulfotransferase" evidence="3">
    <location>
        <begin position="34"/>
        <end position="227"/>
    </location>
</feature>
<evidence type="ECO:0000256" key="1">
    <source>
        <dbReference type="ARBA" id="ARBA00005771"/>
    </source>
</evidence>